<keyword evidence="1" id="KW-0812">Transmembrane</keyword>
<evidence type="ECO:0000313" key="3">
    <source>
        <dbReference type="Proteomes" id="UP000297245"/>
    </source>
</evidence>
<name>A0A4S8L3J1_DENBC</name>
<dbReference type="EMBL" id="ML179688">
    <property type="protein sequence ID" value="THU83072.1"/>
    <property type="molecule type" value="Genomic_DNA"/>
</dbReference>
<sequence length="186" mass="20623">MAPLPPPLQSYIVAVTPALRLLLLGAVWSAALVPLLVVLFFFSTPAIRRKPIFIMNVFTVSMGIIIGIINTKLYVTQILNPGEEVQLKTLVAYIGMILLMPVIMDCILAYRLLAVYPRRTTSNLLLVIIFAPIVLFKAARLANLIVFLVTFSKDILQGSHGPSAIPDFQRLWDHAPLYGRMDLSGH</sequence>
<protein>
    <submittedName>
        <fullName evidence="2">Uncharacterized protein</fullName>
    </submittedName>
</protein>
<proteinExistence type="predicted"/>
<dbReference type="Proteomes" id="UP000297245">
    <property type="component" value="Unassembled WGS sequence"/>
</dbReference>
<feature type="transmembrane region" description="Helical" evidence="1">
    <location>
        <begin position="90"/>
        <end position="113"/>
    </location>
</feature>
<keyword evidence="3" id="KW-1185">Reference proteome</keyword>
<reference evidence="2 3" key="1">
    <citation type="journal article" date="2019" name="Nat. Ecol. Evol.">
        <title>Megaphylogeny resolves global patterns of mushroom evolution.</title>
        <authorList>
            <person name="Varga T."/>
            <person name="Krizsan K."/>
            <person name="Foldi C."/>
            <person name="Dima B."/>
            <person name="Sanchez-Garcia M."/>
            <person name="Sanchez-Ramirez S."/>
            <person name="Szollosi G.J."/>
            <person name="Szarkandi J.G."/>
            <person name="Papp V."/>
            <person name="Albert L."/>
            <person name="Andreopoulos W."/>
            <person name="Angelini C."/>
            <person name="Antonin V."/>
            <person name="Barry K.W."/>
            <person name="Bougher N.L."/>
            <person name="Buchanan P."/>
            <person name="Buyck B."/>
            <person name="Bense V."/>
            <person name="Catcheside P."/>
            <person name="Chovatia M."/>
            <person name="Cooper J."/>
            <person name="Damon W."/>
            <person name="Desjardin D."/>
            <person name="Finy P."/>
            <person name="Geml J."/>
            <person name="Haridas S."/>
            <person name="Hughes K."/>
            <person name="Justo A."/>
            <person name="Karasinski D."/>
            <person name="Kautmanova I."/>
            <person name="Kiss B."/>
            <person name="Kocsube S."/>
            <person name="Kotiranta H."/>
            <person name="LaButti K.M."/>
            <person name="Lechner B.E."/>
            <person name="Liimatainen K."/>
            <person name="Lipzen A."/>
            <person name="Lukacs Z."/>
            <person name="Mihaltcheva S."/>
            <person name="Morgado L.N."/>
            <person name="Niskanen T."/>
            <person name="Noordeloos M.E."/>
            <person name="Ohm R.A."/>
            <person name="Ortiz-Santana B."/>
            <person name="Ovrebo C."/>
            <person name="Racz N."/>
            <person name="Riley R."/>
            <person name="Savchenko A."/>
            <person name="Shiryaev A."/>
            <person name="Soop K."/>
            <person name="Spirin V."/>
            <person name="Szebenyi C."/>
            <person name="Tomsovsky M."/>
            <person name="Tulloss R.E."/>
            <person name="Uehling J."/>
            <person name="Grigoriev I.V."/>
            <person name="Vagvolgyi C."/>
            <person name="Papp T."/>
            <person name="Martin F.M."/>
            <person name="Miettinen O."/>
            <person name="Hibbett D.S."/>
            <person name="Nagy L.G."/>
        </authorList>
    </citation>
    <scope>NUCLEOTIDE SEQUENCE [LARGE SCALE GENOMIC DNA]</scope>
    <source>
        <strain evidence="2 3">CBS 962.96</strain>
    </source>
</reference>
<feature type="transmembrane region" description="Helical" evidence="1">
    <location>
        <begin position="20"/>
        <end position="41"/>
    </location>
</feature>
<feature type="transmembrane region" description="Helical" evidence="1">
    <location>
        <begin position="53"/>
        <end position="70"/>
    </location>
</feature>
<gene>
    <name evidence="2" type="ORF">K435DRAFT_690252</name>
</gene>
<feature type="transmembrane region" description="Helical" evidence="1">
    <location>
        <begin position="125"/>
        <end position="149"/>
    </location>
</feature>
<accession>A0A4S8L3J1</accession>
<evidence type="ECO:0000256" key="1">
    <source>
        <dbReference type="SAM" id="Phobius"/>
    </source>
</evidence>
<organism evidence="2 3">
    <name type="scientific">Dendrothele bispora (strain CBS 962.96)</name>
    <dbReference type="NCBI Taxonomy" id="1314807"/>
    <lineage>
        <taxon>Eukaryota</taxon>
        <taxon>Fungi</taxon>
        <taxon>Dikarya</taxon>
        <taxon>Basidiomycota</taxon>
        <taxon>Agaricomycotina</taxon>
        <taxon>Agaricomycetes</taxon>
        <taxon>Agaricomycetidae</taxon>
        <taxon>Agaricales</taxon>
        <taxon>Agaricales incertae sedis</taxon>
        <taxon>Dendrothele</taxon>
    </lineage>
</organism>
<keyword evidence="1" id="KW-0472">Membrane</keyword>
<dbReference type="OrthoDB" id="2548432at2759"/>
<evidence type="ECO:0000313" key="2">
    <source>
        <dbReference type="EMBL" id="THU83072.1"/>
    </source>
</evidence>
<dbReference type="AlphaFoldDB" id="A0A4S8L3J1"/>
<keyword evidence="1" id="KW-1133">Transmembrane helix</keyword>